<dbReference type="InterPro" id="IPR017884">
    <property type="entry name" value="SANT_dom"/>
</dbReference>
<dbReference type="InterPro" id="IPR017930">
    <property type="entry name" value="Myb_dom"/>
</dbReference>
<reference evidence="4" key="1">
    <citation type="submission" date="2021-06" db="EMBL/GenBank/DDBJ databases">
        <authorList>
            <person name="Kallberg Y."/>
            <person name="Tangrot J."/>
            <person name="Rosling A."/>
        </authorList>
    </citation>
    <scope>NUCLEOTIDE SEQUENCE</scope>
    <source>
        <strain evidence="4">FL130A</strain>
    </source>
</reference>
<feature type="region of interest" description="Disordered" evidence="1">
    <location>
        <begin position="24"/>
        <end position="112"/>
    </location>
</feature>
<feature type="region of interest" description="Disordered" evidence="1">
    <location>
        <begin position="163"/>
        <end position="251"/>
    </location>
</feature>
<keyword evidence="5" id="KW-1185">Reference proteome</keyword>
<dbReference type="GO" id="GO:0001156">
    <property type="term" value="F:TFIIIC-class transcription factor complex binding"/>
    <property type="evidence" value="ECO:0007669"/>
    <property type="project" value="TreeGrafter"/>
</dbReference>
<dbReference type="OrthoDB" id="272624at2759"/>
<dbReference type="CDD" id="cd00167">
    <property type="entry name" value="SANT"/>
    <property type="match status" value="1"/>
</dbReference>
<dbReference type="Pfam" id="PF15963">
    <property type="entry name" value="Myb_DNA-bind_7"/>
    <property type="match status" value="1"/>
</dbReference>
<proteinExistence type="predicted"/>
<evidence type="ECO:0000259" key="2">
    <source>
        <dbReference type="PROSITE" id="PS51293"/>
    </source>
</evidence>
<dbReference type="GO" id="GO:0070898">
    <property type="term" value="P:RNA polymerase III preinitiation complex assembly"/>
    <property type="evidence" value="ECO:0007669"/>
    <property type="project" value="TreeGrafter"/>
</dbReference>
<feature type="compositionally biased region" description="Low complexity" evidence="1">
    <location>
        <begin position="83"/>
        <end position="99"/>
    </location>
</feature>
<dbReference type="SUPFAM" id="SSF46689">
    <property type="entry name" value="Homeodomain-like"/>
    <property type="match status" value="1"/>
</dbReference>
<dbReference type="GO" id="GO:0000126">
    <property type="term" value="C:transcription factor TFIIIB complex"/>
    <property type="evidence" value="ECO:0007669"/>
    <property type="project" value="TreeGrafter"/>
</dbReference>
<feature type="domain" description="HTH myb-type" evidence="3">
    <location>
        <begin position="348"/>
        <end position="401"/>
    </location>
</feature>
<accession>A0A9N8VSZ7</accession>
<comment type="caution">
    <text evidence="4">The sequence shown here is derived from an EMBL/GenBank/DDBJ whole genome shotgun (WGS) entry which is preliminary data.</text>
</comment>
<dbReference type="PANTHER" id="PTHR22929">
    <property type="entry name" value="RNA POLYMERASE III TRANSCRIPTION INITIATION FACTOR B"/>
    <property type="match status" value="1"/>
</dbReference>
<name>A0A9N8VSZ7_9GLOM</name>
<dbReference type="PANTHER" id="PTHR22929:SF0">
    <property type="entry name" value="TRANSCRIPTION FACTOR TFIIIB COMPONENT B'' HOMOLOG"/>
    <property type="match status" value="1"/>
</dbReference>
<evidence type="ECO:0000313" key="4">
    <source>
        <dbReference type="EMBL" id="CAG8459839.1"/>
    </source>
</evidence>
<feature type="compositionally biased region" description="Polar residues" evidence="1">
    <location>
        <begin position="73"/>
        <end position="82"/>
    </location>
</feature>
<feature type="compositionally biased region" description="Polar residues" evidence="1">
    <location>
        <begin position="220"/>
        <end position="230"/>
    </location>
</feature>
<dbReference type="SMART" id="SM00717">
    <property type="entry name" value="SANT"/>
    <property type="match status" value="1"/>
</dbReference>
<dbReference type="InterPro" id="IPR039467">
    <property type="entry name" value="TFIIIB_B''_Myb"/>
</dbReference>
<organism evidence="4 5">
    <name type="scientific">Ambispora leptoticha</name>
    <dbReference type="NCBI Taxonomy" id="144679"/>
    <lineage>
        <taxon>Eukaryota</taxon>
        <taxon>Fungi</taxon>
        <taxon>Fungi incertae sedis</taxon>
        <taxon>Mucoromycota</taxon>
        <taxon>Glomeromycotina</taxon>
        <taxon>Glomeromycetes</taxon>
        <taxon>Archaeosporales</taxon>
        <taxon>Ambisporaceae</taxon>
        <taxon>Ambispora</taxon>
    </lineage>
</organism>
<gene>
    <name evidence="4" type="ORF">ALEPTO_LOCUS1477</name>
</gene>
<dbReference type="PROSITE" id="PS51293">
    <property type="entry name" value="SANT"/>
    <property type="match status" value="1"/>
</dbReference>
<evidence type="ECO:0000313" key="5">
    <source>
        <dbReference type="Proteomes" id="UP000789508"/>
    </source>
</evidence>
<feature type="compositionally biased region" description="Acidic residues" evidence="1">
    <location>
        <begin position="231"/>
        <end position="247"/>
    </location>
</feature>
<evidence type="ECO:0000259" key="3">
    <source>
        <dbReference type="PROSITE" id="PS51294"/>
    </source>
</evidence>
<dbReference type="EMBL" id="CAJVPS010000164">
    <property type="protein sequence ID" value="CAG8459839.1"/>
    <property type="molecule type" value="Genomic_DNA"/>
</dbReference>
<protein>
    <submittedName>
        <fullName evidence="4">2058_t:CDS:1</fullName>
    </submittedName>
</protein>
<dbReference type="Proteomes" id="UP000789508">
    <property type="component" value="Unassembled WGS sequence"/>
</dbReference>
<feature type="domain" description="SANT" evidence="2">
    <location>
        <begin position="350"/>
        <end position="401"/>
    </location>
</feature>
<dbReference type="PROSITE" id="PS51294">
    <property type="entry name" value="HTH_MYB"/>
    <property type="match status" value="1"/>
</dbReference>
<dbReference type="InterPro" id="IPR009057">
    <property type="entry name" value="Homeodomain-like_sf"/>
</dbReference>
<sequence>MSTNTATTRKGKVSFIEVPSREPKFGIRGTPITIPIQGSNSRGIAIPVPSREPTTIDVSAAASTTAGGHEAGVSQTQVPLETSSSSLSLSPDDSLSSSSMTINKRVSETKNNKIPRKKRKILPWEDDPFEVPLDLSEIKMADLCKDVKVGRKSSKFKKLAKKKYMEAQRKRQERKARAAATRASISSSPMDLTNNEDDNGVEIQENNSLDFQDIGMTPSVAPSTSNIEQSEYNEDEVEAQNDDENESLENYNEPSEIIEEAATDNETEELDEDLLNDPNITLVRSMQIQESSIAPQIRCVDGKVVLDIESLQVDREATARSEEANAPLRRLVENDLTRLTNSLSYLPPRQKTMRWTPEDNELFFKGLSQWGTDFGIIAKMFPHRNRKQIKAKYKRESKQNKEKVDYALKNKIPIDIEEYSKVSGIEIPENIEFAEVESLEVVQTPEASETTTLFHPESPLTSEAATLVQEMIDSVASPPREPVTIEMPNSPAGSDGEVSDAIQEHESQVQ</sequence>
<dbReference type="Gene3D" id="1.10.10.60">
    <property type="entry name" value="Homeodomain-like"/>
    <property type="match status" value="1"/>
</dbReference>
<evidence type="ECO:0000256" key="1">
    <source>
        <dbReference type="SAM" id="MobiDB-lite"/>
    </source>
</evidence>
<dbReference type="AlphaFoldDB" id="A0A9N8VSZ7"/>
<feature type="compositionally biased region" description="Polar residues" evidence="1">
    <location>
        <begin position="52"/>
        <end position="66"/>
    </location>
</feature>
<dbReference type="InterPro" id="IPR001005">
    <property type="entry name" value="SANT/Myb"/>
</dbReference>
<feature type="region of interest" description="Disordered" evidence="1">
    <location>
        <begin position="476"/>
        <end position="510"/>
    </location>
</feature>
<feature type="compositionally biased region" description="Polar residues" evidence="1">
    <location>
        <begin position="184"/>
        <end position="193"/>
    </location>
</feature>